<protein>
    <recommendedName>
        <fullName evidence="4">LURP-one-related family protein</fullName>
    </recommendedName>
</protein>
<dbReference type="OrthoDB" id="652307at2"/>
<dbReference type="Pfam" id="PF04525">
    <property type="entry name" value="LOR"/>
    <property type="match status" value="1"/>
</dbReference>
<evidence type="ECO:0000313" key="3">
    <source>
        <dbReference type="Proteomes" id="UP000306509"/>
    </source>
</evidence>
<evidence type="ECO:0000256" key="1">
    <source>
        <dbReference type="ARBA" id="ARBA00005437"/>
    </source>
</evidence>
<dbReference type="RefSeq" id="WP_027292226.1">
    <property type="nucleotide sequence ID" value="NZ_CABMJZ010000106.1"/>
</dbReference>
<comment type="caution">
    <text evidence="2">The sequence shown here is derived from an EMBL/GenBank/DDBJ whole genome shotgun (WGS) entry which is preliminary data.</text>
</comment>
<proteinExistence type="inferred from homology"/>
<dbReference type="EMBL" id="QGQD01000069">
    <property type="protein sequence ID" value="TLC99516.1"/>
    <property type="molecule type" value="Genomic_DNA"/>
</dbReference>
<dbReference type="Gene3D" id="2.40.160.200">
    <property type="entry name" value="LURP1-related"/>
    <property type="match status" value="1"/>
</dbReference>
<accession>A0A4U8Q485</accession>
<dbReference type="InterPro" id="IPR007612">
    <property type="entry name" value="LOR"/>
</dbReference>
<dbReference type="Proteomes" id="UP000306509">
    <property type="component" value="Unassembled WGS sequence"/>
</dbReference>
<dbReference type="AlphaFoldDB" id="A0A4U8Q485"/>
<dbReference type="InterPro" id="IPR038595">
    <property type="entry name" value="LOR_sf"/>
</dbReference>
<comment type="similarity">
    <text evidence="1">Belongs to the LOR family.</text>
</comment>
<dbReference type="STRING" id="180332.GCA_000797495_01104"/>
<organism evidence="2 3">
    <name type="scientific">Robinsoniella peoriensis</name>
    <dbReference type="NCBI Taxonomy" id="180332"/>
    <lineage>
        <taxon>Bacteria</taxon>
        <taxon>Bacillati</taxon>
        <taxon>Bacillota</taxon>
        <taxon>Clostridia</taxon>
        <taxon>Lachnospirales</taxon>
        <taxon>Lachnospiraceae</taxon>
        <taxon>Robinsoniella</taxon>
    </lineage>
</organism>
<dbReference type="SUPFAM" id="SSF54518">
    <property type="entry name" value="Tubby C-terminal domain-like"/>
    <property type="match status" value="1"/>
</dbReference>
<reference evidence="2 3" key="1">
    <citation type="journal article" date="2019" name="Anaerobe">
        <title>Detection of Robinsoniella peoriensis in multiple bone samples of a trauma patient.</title>
        <authorList>
            <person name="Schrottner P."/>
            <person name="Hartwich K."/>
            <person name="Bunk B."/>
            <person name="Schober I."/>
            <person name="Helbig S."/>
            <person name="Rudolph W.W."/>
            <person name="Gunzer F."/>
        </authorList>
    </citation>
    <scope>NUCLEOTIDE SEQUENCE [LARGE SCALE GENOMIC DNA]</scope>
    <source>
        <strain evidence="2 3">DSM 106044</strain>
    </source>
</reference>
<evidence type="ECO:0000313" key="2">
    <source>
        <dbReference type="EMBL" id="TLC99516.1"/>
    </source>
</evidence>
<dbReference type="InterPro" id="IPR025659">
    <property type="entry name" value="Tubby-like_C"/>
</dbReference>
<keyword evidence="3" id="KW-1185">Reference proteome</keyword>
<sequence length="155" mass="18503">MQLLFKQRVFSWLDSYDIYNEYEDTVFTVEGRLSWGHRLVIYNQRGEEVGEIREEVLTFLPKFRMYIHGNEIGIIQKELSFFVPKFYLTCNDWEIQGSVMEWDYDVYSSARHIMHVEKQLFNWSDTYVMDIEQDEDALICLMIVLAIDAAKCSRG</sequence>
<gene>
    <name evidence="2" type="ORF">DSM106044_03719</name>
</gene>
<evidence type="ECO:0008006" key="4">
    <source>
        <dbReference type="Google" id="ProtNLM"/>
    </source>
</evidence>
<name>A0A4U8Q485_9FIRM</name>